<sequence>MNKPQEILELEEVYGITLTETKNEGDITQYEKSNLYLLDANAQVIGLNLNDNEITKIQNLDKLTQLEVLNLSKNKISKIENLDKLTNLTELSIYNNQISKIENIEKLTNLQWLYISGNQISKIENLDKLTNLTQLYISYNQISKIENIEKLTNLTQLDIYNNQITKIENLEKLTNLTKLDISSNQIAKIENIEKLTNLTKLDISSNQIAKIENIENLTNISKLNISKNKISKIENIEKLSNLTQLDIASNKITKIENIEKLTNLTELYITGNQISKIENIDKLTNLNELYISMNQISKIENIEKLTNLSKLSIWGNQITKIENLEKLTNISQLDISFNQITKIENIEKLSNLTQLDIYNNQISKIENLEKLTKLTQLSIYNNQISNIENIEKLTNLRQLDISSNKISNIENIEKLTNLTKLYLSDNQISNIYLLKQILNLQALRYLRIHNNPFIEEQNLVLKEGENHLDTIKNELYKLEENTELIQLPVKVMLLGNHASGKSTLLQYIRTKSFRKSNRSTHVLSVIQSRKKINFKLPKAIFYDFGGQDYYHGIYQAFFTQEAVNMLVWNPKSDANKLLEKDSNELSTRNYNRMYWLAQLQYSFLKRYDSLKTYIDPLLLVQTHADKHPLKNNWNETFDLNNVIDEFHVSLNINHKTTRNTAALNHLTATFWDVVEKQSSKKEEKERKVPEWFPEFLHYILKNKQKEKHVTLTEISKQFERKKLSEIKKITFLKEDLEQLARKGLLLYYKNDDELNDVAWLNPAAIVKHIHKTILSKKSIQNKKGKLTNTEFDVLKVDSKIRRLLLNEKVLFHDTINEEYIIPNYLPLTSDDTEIYDLLKFDFNKPTFVLKFERFIPFGLINQLICHYGQNPDKKHYWRDQLIFTINDQFKVWIQLDFSKLTISVSIKPRKIKDPELNDCIQKIFREILYLYWNKTINRFSEEEVENDLKQNIHSEKLEANKLLNNHYKEEFKKLTKPKDLYLSVDGTHFVHYKTLDNSKKTHESINSFPLKEEEKLHSKEDEKSEKLTKFYLDKTAGRTQRSYKYRNFTDNPNIKKMKKIFISYSRKDVEYKDELRKHLNMLKIFDVADNWSCEDITIGKWHDQIQKELEESDLVIFMLSINFFGSDYILDQEVINTMNNIAAGSEKKVLCVIVSKFAGLENFDEEKMNSRQKAIIKLASFQYASYFKEENKLTGNKEERLISLKEASRLGILDEQLTKVMEKIMKEIS</sequence>
<dbReference type="InterPro" id="IPR032675">
    <property type="entry name" value="LRR_dom_sf"/>
</dbReference>
<evidence type="ECO:0000256" key="5">
    <source>
        <dbReference type="ARBA" id="ARBA00023273"/>
    </source>
</evidence>
<dbReference type="PROSITE" id="PS51450">
    <property type="entry name" value="LRR"/>
    <property type="match status" value="18"/>
</dbReference>
<feature type="coiled-coil region" evidence="6">
    <location>
        <begin position="454"/>
        <end position="481"/>
    </location>
</feature>
<dbReference type="SUPFAM" id="SSF52200">
    <property type="entry name" value="Toll/Interleukin receptor TIR domain"/>
    <property type="match status" value="1"/>
</dbReference>
<dbReference type="FunFam" id="3.80.10.10:FF:001164">
    <property type="entry name" value="GH01279p"/>
    <property type="match status" value="1"/>
</dbReference>
<dbReference type="RefSeq" id="WP_160131147.1">
    <property type="nucleotide sequence ID" value="NZ_CP019288.1"/>
</dbReference>
<dbReference type="Proteomes" id="UP000464657">
    <property type="component" value="Chromosome"/>
</dbReference>
<feature type="domain" description="TIR" evidence="7">
    <location>
        <begin position="1060"/>
        <end position="1156"/>
    </location>
</feature>
<evidence type="ECO:0000256" key="6">
    <source>
        <dbReference type="SAM" id="Coils"/>
    </source>
</evidence>
<keyword evidence="4" id="KW-0969">Cilium</keyword>
<keyword evidence="10" id="KW-1185">Reference proteome</keyword>
<dbReference type="InterPro" id="IPR025875">
    <property type="entry name" value="Leu-rich_rpt_4"/>
</dbReference>
<evidence type="ECO:0000256" key="3">
    <source>
        <dbReference type="ARBA" id="ARBA00022737"/>
    </source>
</evidence>
<evidence type="ECO:0000259" key="7">
    <source>
        <dbReference type="Pfam" id="PF13676"/>
    </source>
</evidence>
<dbReference type="InterPro" id="IPR050576">
    <property type="entry name" value="Cilia_flagella_integrity"/>
</dbReference>
<keyword evidence="6" id="KW-0175">Coiled coil</keyword>
<dbReference type="GO" id="GO:0009274">
    <property type="term" value="C:peptidoglycan-based cell wall"/>
    <property type="evidence" value="ECO:0007669"/>
    <property type="project" value="UniProtKB-ARBA"/>
</dbReference>
<dbReference type="InterPro" id="IPR035897">
    <property type="entry name" value="Toll_tir_struct_dom_sf"/>
</dbReference>
<evidence type="ECO:0000313" key="9">
    <source>
        <dbReference type="EMBL" id="QHI38604.1"/>
    </source>
</evidence>
<dbReference type="GO" id="GO:0007165">
    <property type="term" value="P:signal transduction"/>
    <property type="evidence" value="ECO:0007669"/>
    <property type="project" value="InterPro"/>
</dbReference>
<dbReference type="Pfam" id="PF12799">
    <property type="entry name" value="LRR_4"/>
    <property type="match status" value="3"/>
</dbReference>
<protein>
    <submittedName>
        <fullName evidence="9">Internalin-A</fullName>
    </submittedName>
</protein>
<dbReference type="InterPro" id="IPR000157">
    <property type="entry name" value="TIR_dom"/>
</dbReference>
<dbReference type="EMBL" id="CP019288">
    <property type="protein sequence ID" value="QHI38604.1"/>
    <property type="molecule type" value="Genomic_DNA"/>
</dbReference>
<dbReference type="InterPro" id="IPR027417">
    <property type="entry name" value="P-loop_NTPase"/>
</dbReference>
<dbReference type="KEGG" id="kan:IMCC3317_39980"/>
<dbReference type="AlphaFoldDB" id="A0A7L4ZRY7"/>
<dbReference type="Gene3D" id="3.40.50.10140">
    <property type="entry name" value="Toll/interleukin-1 receptor homology (TIR) domain"/>
    <property type="match status" value="1"/>
</dbReference>
<feature type="domain" description="Disease resistance R13L4/SHOC-2-like LRR" evidence="8">
    <location>
        <begin position="47"/>
        <end position="227"/>
    </location>
</feature>
<keyword evidence="2" id="KW-0433">Leucine-rich repeat</keyword>
<evidence type="ECO:0000256" key="1">
    <source>
        <dbReference type="ARBA" id="ARBA00004138"/>
    </source>
</evidence>
<evidence type="ECO:0000313" key="10">
    <source>
        <dbReference type="Proteomes" id="UP000464657"/>
    </source>
</evidence>
<proteinExistence type="predicted"/>
<dbReference type="InterPro" id="IPR003591">
    <property type="entry name" value="Leu-rich_rpt_typical-subtyp"/>
</dbReference>
<keyword evidence="5" id="KW-0966">Cell projection</keyword>
<accession>A0A7L4ZRY7</accession>
<dbReference type="SMART" id="SM00369">
    <property type="entry name" value="LRR_TYP"/>
    <property type="match status" value="14"/>
</dbReference>
<gene>
    <name evidence="9" type="primary">inlA_5</name>
    <name evidence="9" type="ORF">IMCC3317_39980</name>
</gene>
<keyword evidence="3" id="KW-0677">Repeat</keyword>
<dbReference type="PANTHER" id="PTHR45973:SF9">
    <property type="entry name" value="LEUCINE-RICH REPEAT-CONTAINING PROTEIN 46"/>
    <property type="match status" value="1"/>
</dbReference>
<dbReference type="PANTHER" id="PTHR45973">
    <property type="entry name" value="PROTEIN PHOSPHATASE 1 REGULATORY SUBUNIT SDS22-RELATED"/>
    <property type="match status" value="1"/>
</dbReference>
<dbReference type="Gene3D" id="3.40.50.300">
    <property type="entry name" value="P-loop containing nucleotide triphosphate hydrolases"/>
    <property type="match status" value="1"/>
</dbReference>
<comment type="subcellular location">
    <subcellularLocation>
        <location evidence="1">Cell projection</location>
        <location evidence="1">Cilium</location>
    </subcellularLocation>
</comment>
<dbReference type="SUPFAM" id="SSF52058">
    <property type="entry name" value="L domain-like"/>
    <property type="match status" value="2"/>
</dbReference>
<organism evidence="9 10">
    <name type="scientific">Kordia antarctica</name>
    <dbReference type="NCBI Taxonomy" id="1218801"/>
    <lineage>
        <taxon>Bacteria</taxon>
        <taxon>Pseudomonadati</taxon>
        <taxon>Bacteroidota</taxon>
        <taxon>Flavobacteriia</taxon>
        <taxon>Flavobacteriales</taxon>
        <taxon>Flavobacteriaceae</taxon>
        <taxon>Kordia</taxon>
    </lineage>
</organism>
<dbReference type="Pfam" id="PF13676">
    <property type="entry name" value="TIR_2"/>
    <property type="match status" value="1"/>
</dbReference>
<dbReference type="OrthoDB" id="1148122at2"/>
<dbReference type="SMART" id="SM00365">
    <property type="entry name" value="LRR_SD22"/>
    <property type="match status" value="18"/>
</dbReference>
<name>A0A7L4ZRY7_9FLAO</name>
<dbReference type="InterPro" id="IPR055414">
    <property type="entry name" value="LRR_R13L4/SHOC2-like"/>
</dbReference>
<evidence type="ECO:0000259" key="8">
    <source>
        <dbReference type="Pfam" id="PF23598"/>
    </source>
</evidence>
<evidence type="ECO:0000256" key="4">
    <source>
        <dbReference type="ARBA" id="ARBA00023069"/>
    </source>
</evidence>
<dbReference type="SUPFAM" id="SSF52540">
    <property type="entry name" value="P-loop containing nucleoside triphosphate hydrolases"/>
    <property type="match status" value="1"/>
</dbReference>
<dbReference type="Pfam" id="PF13516">
    <property type="entry name" value="LRR_6"/>
    <property type="match status" value="1"/>
</dbReference>
<dbReference type="Pfam" id="PF08477">
    <property type="entry name" value="Roc"/>
    <property type="match status" value="1"/>
</dbReference>
<dbReference type="Gene3D" id="3.80.10.10">
    <property type="entry name" value="Ribonuclease Inhibitor"/>
    <property type="match status" value="3"/>
</dbReference>
<evidence type="ECO:0000256" key="2">
    <source>
        <dbReference type="ARBA" id="ARBA00022614"/>
    </source>
</evidence>
<dbReference type="Pfam" id="PF23598">
    <property type="entry name" value="LRR_14"/>
    <property type="match status" value="1"/>
</dbReference>
<reference evidence="9 10" key="1">
    <citation type="journal article" date="2013" name="Int. J. Syst. Evol. Microbiol.">
        <title>Kordia antarctica sp. nov., isolated from Antarctic seawater.</title>
        <authorList>
            <person name="Baek K."/>
            <person name="Choi A."/>
            <person name="Kang I."/>
            <person name="Lee K."/>
            <person name="Cho J.C."/>
        </authorList>
    </citation>
    <scope>NUCLEOTIDE SEQUENCE [LARGE SCALE GENOMIC DNA]</scope>
    <source>
        <strain evidence="9 10">IMCC3317</strain>
    </source>
</reference>
<dbReference type="InterPro" id="IPR001611">
    <property type="entry name" value="Leu-rich_rpt"/>
</dbReference>
<dbReference type="Gene3D" id="3.30.310.200">
    <property type="match status" value="1"/>
</dbReference>